<dbReference type="GO" id="GO:0005524">
    <property type="term" value="F:ATP binding"/>
    <property type="evidence" value="ECO:0007669"/>
    <property type="project" value="UniProtKB-UniRule"/>
</dbReference>
<evidence type="ECO:0000256" key="1">
    <source>
        <dbReference type="ARBA" id="ARBA00004496"/>
    </source>
</evidence>
<evidence type="ECO:0000256" key="11">
    <source>
        <dbReference type="ARBA" id="ARBA00023146"/>
    </source>
</evidence>
<evidence type="ECO:0000256" key="4">
    <source>
        <dbReference type="ARBA" id="ARBA00022490"/>
    </source>
</evidence>
<organism evidence="14 15">
    <name type="scientific">Sphingobacterium corticibacterium</name>
    <dbReference type="NCBI Taxonomy" id="2484746"/>
    <lineage>
        <taxon>Bacteria</taxon>
        <taxon>Pseudomonadati</taxon>
        <taxon>Bacteroidota</taxon>
        <taxon>Sphingobacteriia</taxon>
        <taxon>Sphingobacteriales</taxon>
        <taxon>Sphingobacteriaceae</taxon>
        <taxon>Sphingobacterium</taxon>
    </lineage>
</organism>
<comment type="catalytic activity">
    <reaction evidence="12">
        <text>tRNA(Cys) + L-cysteine + ATP = L-cysteinyl-tRNA(Cys) + AMP + diphosphate</text>
        <dbReference type="Rhea" id="RHEA:17773"/>
        <dbReference type="Rhea" id="RHEA-COMP:9661"/>
        <dbReference type="Rhea" id="RHEA-COMP:9679"/>
        <dbReference type="ChEBI" id="CHEBI:30616"/>
        <dbReference type="ChEBI" id="CHEBI:33019"/>
        <dbReference type="ChEBI" id="CHEBI:35235"/>
        <dbReference type="ChEBI" id="CHEBI:78442"/>
        <dbReference type="ChEBI" id="CHEBI:78517"/>
        <dbReference type="ChEBI" id="CHEBI:456215"/>
        <dbReference type="EC" id="6.1.1.16"/>
    </reaction>
</comment>
<dbReference type="AlphaFoldDB" id="A0A4Q6XGK7"/>
<sequence>MEPNLVLYNTLTRKKEKFDPLNPPFVGMYVCGPTVYSDVHLGNCRTFVSFDMIFRYLLHLGYKVRYVRNITDAGHLEGDRDEGDDKFSKKAKLEQLEPMEIVQKYTLGFHEVLRLFNTLPPSIEPTATGHISEQIEMVQRIIDNGYAYEVNGTVYFDVEKYVKEHDYTVLTNRKLEDLLNNTRELGGQDEKRGRLDFALWIKAKPEHIMRWPAPWSVGFPGWHIECSAMSSKYLGAQFDIHGGGMDLAATHHTNEIAQSEACHHVHPAKYWMHTNMLTVNGARMSKSAGNGFLPHELFTGNHPLLEKGYSPMSVRFFMMQAHYRSTLDFSNEALDAADKGYKRLMNAIVLLEKIKASNKNSSDFDLLTLKKRCYKAMDDDFNTPVLIAELFEAVRFINAVYDGKMTIDQTMLAELKSFMQIFVVDILGLKNGVLAEDADDTDGLMQIIINLRNEAKKNKDFTTSDRIREDLQSIGIQLKDSKDGTLWNKI</sequence>
<dbReference type="OrthoDB" id="9815130at2"/>
<comment type="cofactor">
    <cofactor evidence="12">
        <name>Zn(2+)</name>
        <dbReference type="ChEBI" id="CHEBI:29105"/>
    </cofactor>
    <text evidence="12">Binds 1 zinc ion per subunit.</text>
</comment>
<dbReference type="SMART" id="SM00840">
    <property type="entry name" value="DALR_2"/>
    <property type="match status" value="1"/>
</dbReference>
<keyword evidence="9 12" id="KW-0067">ATP-binding</keyword>
<dbReference type="RefSeq" id="WP_130143276.1">
    <property type="nucleotide sequence ID" value="NZ_SGIT01000005.1"/>
</dbReference>
<dbReference type="EMBL" id="SGIT01000005">
    <property type="protein sequence ID" value="RZF58175.1"/>
    <property type="molecule type" value="Genomic_DNA"/>
</dbReference>
<dbReference type="NCBIfam" id="TIGR00435">
    <property type="entry name" value="cysS"/>
    <property type="match status" value="1"/>
</dbReference>
<dbReference type="Pfam" id="PF01406">
    <property type="entry name" value="tRNA-synt_1e"/>
    <property type="match status" value="1"/>
</dbReference>
<keyword evidence="7 12" id="KW-0547">Nucleotide-binding</keyword>
<comment type="caution">
    <text evidence="14">The sequence shown here is derived from an EMBL/GenBank/DDBJ whole genome shotgun (WGS) entry which is preliminary data.</text>
</comment>
<keyword evidence="10 12" id="KW-0648">Protein biosynthesis</keyword>
<reference evidence="14 15" key="1">
    <citation type="submission" date="2019-02" db="EMBL/GenBank/DDBJ databases">
        <authorList>
            <person name="Li Y."/>
        </authorList>
    </citation>
    <scope>NUCLEOTIDE SEQUENCE [LARGE SCALE GENOMIC DNA]</scope>
    <source>
        <strain evidence="14 15">30C10-4-7</strain>
    </source>
</reference>
<feature type="binding site" evidence="12">
    <location>
        <position position="226"/>
    </location>
    <ligand>
        <name>Zn(2+)</name>
        <dbReference type="ChEBI" id="CHEBI:29105"/>
    </ligand>
</feature>
<feature type="binding site" evidence="12">
    <location>
        <position position="255"/>
    </location>
    <ligand>
        <name>Zn(2+)</name>
        <dbReference type="ChEBI" id="CHEBI:29105"/>
    </ligand>
</feature>
<feature type="short sequence motif" description="'HIGH' region" evidence="12">
    <location>
        <begin position="33"/>
        <end position="43"/>
    </location>
</feature>
<dbReference type="InterPro" id="IPR009080">
    <property type="entry name" value="tRNAsynth_Ia_anticodon-bd"/>
</dbReference>
<dbReference type="SUPFAM" id="SSF47323">
    <property type="entry name" value="Anticodon-binding domain of a subclass of class I aminoacyl-tRNA synthetases"/>
    <property type="match status" value="1"/>
</dbReference>
<dbReference type="HAMAP" id="MF_00041">
    <property type="entry name" value="Cys_tRNA_synth"/>
    <property type="match status" value="1"/>
</dbReference>
<evidence type="ECO:0000256" key="3">
    <source>
        <dbReference type="ARBA" id="ARBA00011245"/>
    </source>
</evidence>
<evidence type="ECO:0000256" key="6">
    <source>
        <dbReference type="ARBA" id="ARBA00022723"/>
    </source>
</evidence>
<feature type="short sequence motif" description="'KMSKS' region" evidence="12">
    <location>
        <begin position="283"/>
        <end position="287"/>
    </location>
</feature>
<evidence type="ECO:0000256" key="5">
    <source>
        <dbReference type="ARBA" id="ARBA00022598"/>
    </source>
</evidence>
<dbReference type="InterPro" id="IPR014729">
    <property type="entry name" value="Rossmann-like_a/b/a_fold"/>
</dbReference>
<dbReference type="Pfam" id="PF09190">
    <property type="entry name" value="DALR_2"/>
    <property type="match status" value="1"/>
</dbReference>
<feature type="binding site" evidence="12">
    <location>
        <position position="286"/>
    </location>
    <ligand>
        <name>ATP</name>
        <dbReference type="ChEBI" id="CHEBI:30616"/>
    </ligand>
</feature>
<dbReference type="InterPro" id="IPR032678">
    <property type="entry name" value="tRNA-synt_1_cat_dom"/>
</dbReference>
<comment type="subcellular location">
    <subcellularLocation>
        <location evidence="1 12">Cytoplasm</location>
    </subcellularLocation>
</comment>
<evidence type="ECO:0000256" key="8">
    <source>
        <dbReference type="ARBA" id="ARBA00022833"/>
    </source>
</evidence>
<dbReference type="Proteomes" id="UP000292855">
    <property type="component" value="Unassembled WGS sequence"/>
</dbReference>
<evidence type="ECO:0000313" key="14">
    <source>
        <dbReference type="EMBL" id="RZF58175.1"/>
    </source>
</evidence>
<evidence type="ECO:0000256" key="9">
    <source>
        <dbReference type="ARBA" id="ARBA00022840"/>
    </source>
</evidence>
<dbReference type="InterPro" id="IPR015803">
    <property type="entry name" value="Cys-tRNA-ligase"/>
</dbReference>
<dbReference type="SUPFAM" id="SSF52374">
    <property type="entry name" value="Nucleotidylyl transferase"/>
    <property type="match status" value="1"/>
</dbReference>
<name>A0A4Q6XGK7_9SPHI</name>
<keyword evidence="11 12" id="KW-0030">Aminoacyl-tRNA synthetase</keyword>
<dbReference type="GO" id="GO:0005829">
    <property type="term" value="C:cytosol"/>
    <property type="evidence" value="ECO:0007669"/>
    <property type="project" value="TreeGrafter"/>
</dbReference>
<dbReference type="InterPro" id="IPR024909">
    <property type="entry name" value="Cys-tRNA/MSH_ligase"/>
</dbReference>
<dbReference type="PANTHER" id="PTHR10890">
    <property type="entry name" value="CYSTEINYL-TRNA SYNTHETASE"/>
    <property type="match status" value="1"/>
</dbReference>
<dbReference type="Gene3D" id="3.40.50.620">
    <property type="entry name" value="HUPs"/>
    <property type="match status" value="1"/>
</dbReference>
<comment type="similarity">
    <text evidence="2 12">Belongs to the class-I aminoacyl-tRNA synthetase family.</text>
</comment>
<dbReference type="EC" id="6.1.1.16" evidence="12"/>
<protein>
    <recommendedName>
        <fullName evidence="12">Cysteine--tRNA ligase</fullName>
        <ecNumber evidence="12">6.1.1.16</ecNumber>
    </recommendedName>
    <alternativeName>
        <fullName evidence="12">Cysteinyl-tRNA synthetase</fullName>
        <shortName evidence="12">CysRS</shortName>
    </alternativeName>
</protein>
<keyword evidence="5 12" id="KW-0436">Ligase</keyword>
<keyword evidence="8 12" id="KW-0862">Zinc</keyword>
<gene>
    <name evidence="12" type="primary">cysS</name>
    <name evidence="14" type="ORF">EWE74_19175</name>
</gene>
<keyword evidence="4 12" id="KW-0963">Cytoplasm</keyword>
<evidence type="ECO:0000256" key="2">
    <source>
        <dbReference type="ARBA" id="ARBA00005594"/>
    </source>
</evidence>
<feature type="binding site" evidence="12">
    <location>
        <position position="251"/>
    </location>
    <ligand>
        <name>Zn(2+)</name>
        <dbReference type="ChEBI" id="CHEBI:29105"/>
    </ligand>
</feature>
<feature type="binding site" evidence="12">
    <location>
        <position position="31"/>
    </location>
    <ligand>
        <name>Zn(2+)</name>
        <dbReference type="ChEBI" id="CHEBI:29105"/>
    </ligand>
</feature>
<dbReference type="PRINTS" id="PR00983">
    <property type="entry name" value="TRNASYNTHCYS"/>
</dbReference>
<dbReference type="PANTHER" id="PTHR10890:SF3">
    <property type="entry name" value="CYSTEINE--TRNA LIGASE, CYTOPLASMIC"/>
    <property type="match status" value="1"/>
</dbReference>
<dbReference type="Gene3D" id="1.20.120.1910">
    <property type="entry name" value="Cysteine-tRNA ligase, C-terminal anti-codon recognition domain"/>
    <property type="match status" value="1"/>
</dbReference>
<dbReference type="GO" id="GO:0004817">
    <property type="term" value="F:cysteine-tRNA ligase activity"/>
    <property type="evidence" value="ECO:0007669"/>
    <property type="project" value="UniProtKB-UniRule"/>
</dbReference>
<dbReference type="CDD" id="cd00672">
    <property type="entry name" value="CysRS_core"/>
    <property type="match status" value="1"/>
</dbReference>
<evidence type="ECO:0000313" key="15">
    <source>
        <dbReference type="Proteomes" id="UP000292855"/>
    </source>
</evidence>
<accession>A0A4Q6XGK7</accession>
<evidence type="ECO:0000256" key="10">
    <source>
        <dbReference type="ARBA" id="ARBA00022917"/>
    </source>
</evidence>
<comment type="subunit">
    <text evidence="3 12">Monomer.</text>
</comment>
<dbReference type="GO" id="GO:0008270">
    <property type="term" value="F:zinc ion binding"/>
    <property type="evidence" value="ECO:0007669"/>
    <property type="project" value="UniProtKB-UniRule"/>
</dbReference>
<keyword evidence="6 12" id="KW-0479">Metal-binding</keyword>
<keyword evidence="15" id="KW-1185">Reference proteome</keyword>
<evidence type="ECO:0000256" key="7">
    <source>
        <dbReference type="ARBA" id="ARBA00022741"/>
    </source>
</evidence>
<proteinExistence type="inferred from homology"/>
<dbReference type="InterPro" id="IPR015273">
    <property type="entry name" value="Cys-tRNA-synt_Ia_DALR"/>
</dbReference>
<dbReference type="GO" id="GO:0006423">
    <property type="term" value="P:cysteinyl-tRNA aminoacylation"/>
    <property type="evidence" value="ECO:0007669"/>
    <property type="project" value="UniProtKB-UniRule"/>
</dbReference>
<evidence type="ECO:0000259" key="13">
    <source>
        <dbReference type="SMART" id="SM00840"/>
    </source>
</evidence>
<feature type="domain" description="Cysteinyl-tRNA synthetase class Ia DALR" evidence="13">
    <location>
        <begin position="372"/>
        <end position="441"/>
    </location>
</feature>
<evidence type="ECO:0000256" key="12">
    <source>
        <dbReference type="HAMAP-Rule" id="MF_00041"/>
    </source>
</evidence>